<dbReference type="Proteomes" id="UP000282087">
    <property type="component" value="Unassembled WGS sequence"/>
</dbReference>
<proteinExistence type="predicted"/>
<dbReference type="VEuPathDB" id="FungiDB:DD237_004081"/>
<dbReference type="AlphaFoldDB" id="A0A3M6VE96"/>
<evidence type="ECO:0000313" key="5">
    <source>
        <dbReference type="Proteomes" id="UP000286097"/>
    </source>
</evidence>
<keyword evidence="4" id="KW-1185">Reference proteome</keyword>
<feature type="compositionally biased region" description="Acidic residues" evidence="1">
    <location>
        <begin position="57"/>
        <end position="78"/>
    </location>
</feature>
<evidence type="ECO:0000313" key="4">
    <source>
        <dbReference type="Proteomes" id="UP000282087"/>
    </source>
</evidence>
<evidence type="ECO:0000313" key="2">
    <source>
        <dbReference type="EMBL" id="RMX65345.1"/>
    </source>
</evidence>
<accession>A0A3M6VE96</accession>
<comment type="caution">
    <text evidence="2">The sequence shown here is derived from an EMBL/GenBank/DDBJ whole genome shotgun (WGS) entry which is preliminary data.</text>
</comment>
<sequence>MAATGSATMSMLTRSSMRSRGTRSRASSRNSRTVSRSESIRQQNLIEGSMYSLGSDYYDEYDEDYDSDEPSDDDEDIANEVARPIGMMDDLTPPLTQSHARSEGDIRDRNSLFSNGDSFGLPPRLSSTSRHLDKLLGAIAKYRAMGLSEDEIEIKIREDFPPAERLSYGGGNSNRNSH</sequence>
<name>A0A3M6VE96_9STRA</name>
<protein>
    <submittedName>
        <fullName evidence="2">Uncharacterized protein</fullName>
    </submittedName>
</protein>
<feature type="region of interest" description="Disordered" evidence="1">
    <location>
        <begin position="1"/>
        <end position="126"/>
    </location>
</feature>
<evidence type="ECO:0000313" key="3">
    <source>
        <dbReference type="EMBL" id="RQM15413.1"/>
    </source>
</evidence>
<evidence type="ECO:0000256" key="1">
    <source>
        <dbReference type="SAM" id="MobiDB-lite"/>
    </source>
</evidence>
<dbReference type="EMBL" id="QLLG01000253">
    <property type="protein sequence ID" value="RMX65345.1"/>
    <property type="molecule type" value="Genomic_DNA"/>
</dbReference>
<feature type="compositionally biased region" description="Low complexity" evidence="1">
    <location>
        <begin position="1"/>
        <end position="37"/>
    </location>
</feature>
<reference evidence="4 5" key="1">
    <citation type="submission" date="2018-06" db="EMBL/GenBank/DDBJ databases">
        <title>Comparative genomics of downy mildews reveals potential adaptations to biotrophy.</title>
        <authorList>
            <person name="Fletcher K."/>
            <person name="Klosterman S.J."/>
            <person name="Derevnina L."/>
            <person name="Martin F."/>
            <person name="Koike S."/>
            <person name="Reyes Chin-Wo S."/>
            <person name="Mou B."/>
            <person name="Michelmore R."/>
        </authorList>
    </citation>
    <scope>NUCLEOTIDE SEQUENCE [LARGE SCALE GENOMIC DNA]</scope>
    <source>
        <strain evidence="3 5">R13</strain>
        <strain evidence="2 4">R14</strain>
    </source>
</reference>
<organism evidence="2 4">
    <name type="scientific">Peronospora effusa</name>
    <dbReference type="NCBI Taxonomy" id="542832"/>
    <lineage>
        <taxon>Eukaryota</taxon>
        <taxon>Sar</taxon>
        <taxon>Stramenopiles</taxon>
        <taxon>Oomycota</taxon>
        <taxon>Peronosporomycetes</taxon>
        <taxon>Peronosporales</taxon>
        <taxon>Peronosporaceae</taxon>
        <taxon>Peronospora</taxon>
    </lineage>
</organism>
<gene>
    <name evidence="3" type="ORF">DD237_004081</name>
    <name evidence="2" type="ORF">DD238_004648</name>
</gene>
<dbReference type="Proteomes" id="UP000286097">
    <property type="component" value="Unassembled WGS sequence"/>
</dbReference>
<dbReference type="EMBL" id="QKXF01000157">
    <property type="protein sequence ID" value="RQM15413.1"/>
    <property type="molecule type" value="Genomic_DNA"/>
</dbReference>
<feature type="compositionally biased region" description="Basic and acidic residues" evidence="1">
    <location>
        <begin position="100"/>
        <end position="110"/>
    </location>
</feature>